<evidence type="ECO:0000256" key="2">
    <source>
        <dbReference type="ARBA" id="ARBA00022679"/>
    </source>
</evidence>
<keyword evidence="1 4" id="KW-0489">Methyltransferase</keyword>
<dbReference type="GO" id="GO:0008757">
    <property type="term" value="F:S-adenosylmethionine-dependent methyltransferase activity"/>
    <property type="evidence" value="ECO:0007669"/>
    <property type="project" value="InterPro"/>
</dbReference>
<evidence type="ECO:0000313" key="5">
    <source>
        <dbReference type="Proteomes" id="UP000564496"/>
    </source>
</evidence>
<keyword evidence="2" id="KW-0808">Transferase</keyword>
<dbReference type="RefSeq" id="WP_179659669.1">
    <property type="nucleotide sequence ID" value="NZ_JACBZR010000001.1"/>
</dbReference>
<evidence type="ECO:0000259" key="3">
    <source>
        <dbReference type="Pfam" id="PF05175"/>
    </source>
</evidence>
<keyword evidence="5" id="KW-1185">Reference proteome</keyword>
<accession>A0A7Z0DPF9</accession>
<dbReference type="Proteomes" id="UP000564496">
    <property type="component" value="Unassembled WGS sequence"/>
</dbReference>
<dbReference type="InterPro" id="IPR029063">
    <property type="entry name" value="SAM-dependent_MTases_sf"/>
</dbReference>
<dbReference type="AlphaFoldDB" id="A0A7Z0DPF9"/>
<dbReference type="InterPro" id="IPR046977">
    <property type="entry name" value="RsmC/RlmG"/>
</dbReference>
<dbReference type="SUPFAM" id="SSF53335">
    <property type="entry name" value="S-adenosyl-L-methionine-dependent methyltransferases"/>
    <property type="match status" value="1"/>
</dbReference>
<sequence>MTGTDDEHYFSADPSVPFERIPVSTTVWDIGLDLVSGSGVFAKGRLDIGTSVLFKETEPPPLRPGARILDLGCGYGVIGLALGVAVPEAYVTGVDVNERAVLLANENAAKLGLGDRYVARTPGQVDTEVTYDEIWSNPPIRIGKQALHELLLTWLPRLAPEGRAVMVVGKNLGGDSLQRWITDQGYPTVRIGSAKGFRVLETRRA</sequence>
<dbReference type="GO" id="GO:0032259">
    <property type="term" value="P:methylation"/>
    <property type="evidence" value="ECO:0007669"/>
    <property type="project" value="UniProtKB-KW"/>
</dbReference>
<name>A0A7Z0DPF9_9ACTN</name>
<dbReference type="Gene3D" id="3.40.50.150">
    <property type="entry name" value="Vaccinia Virus protein VP39"/>
    <property type="match status" value="1"/>
</dbReference>
<proteinExistence type="predicted"/>
<dbReference type="PANTHER" id="PTHR47816">
    <property type="entry name" value="RIBOSOMAL RNA SMALL SUBUNIT METHYLTRANSFERASE C"/>
    <property type="match status" value="1"/>
</dbReference>
<organism evidence="4 5">
    <name type="scientific">Nocardioides panzhihuensis</name>
    <dbReference type="NCBI Taxonomy" id="860243"/>
    <lineage>
        <taxon>Bacteria</taxon>
        <taxon>Bacillati</taxon>
        <taxon>Actinomycetota</taxon>
        <taxon>Actinomycetes</taxon>
        <taxon>Propionibacteriales</taxon>
        <taxon>Nocardioidaceae</taxon>
        <taxon>Nocardioides</taxon>
    </lineage>
</organism>
<evidence type="ECO:0000313" key="4">
    <source>
        <dbReference type="EMBL" id="NYI79346.1"/>
    </source>
</evidence>
<dbReference type="PANTHER" id="PTHR47816:SF4">
    <property type="entry name" value="RIBOSOMAL RNA SMALL SUBUNIT METHYLTRANSFERASE C"/>
    <property type="match status" value="1"/>
</dbReference>
<feature type="domain" description="Methyltransferase small" evidence="3">
    <location>
        <begin position="33"/>
        <end position="177"/>
    </location>
</feature>
<dbReference type="EMBL" id="JACBZR010000001">
    <property type="protein sequence ID" value="NYI79346.1"/>
    <property type="molecule type" value="Genomic_DNA"/>
</dbReference>
<protein>
    <submittedName>
        <fullName evidence="4">16S rRNA G1207 methylase RsmC</fullName>
    </submittedName>
</protein>
<dbReference type="InterPro" id="IPR007848">
    <property type="entry name" value="Small_mtfrase_dom"/>
</dbReference>
<gene>
    <name evidence="4" type="ORF">BJ988_003994</name>
</gene>
<comment type="caution">
    <text evidence="4">The sequence shown here is derived from an EMBL/GenBank/DDBJ whole genome shotgun (WGS) entry which is preliminary data.</text>
</comment>
<reference evidence="4 5" key="1">
    <citation type="submission" date="2020-07" db="EMBL/GenBank/DDBJ databases">
        <title>Sequencing the genomes of 1000 actinobacteria strains.</title>
        <authorList>
            <person name="Klenk H.-P."/>
        </authorList>
    </citation>
    <scope>NUCLEOTIDE SEQUENCE [LARGE SCALE GENOMIC DNA]</scope>
    <source>
        <strain evidence="4 5">DSM 26487</strain>
    </source>
</reference>
<dbReference type="Pfam" id="PF05175">
    <property type="entry name" value="MTS"/>
    <property type="match status" value="1"/>
</dbReference>
<evidence type="ECO:0000256" key="1">
    <source>
        <dbReference type="ARBA" id="ARBA00022603"/>
    </source>
</evidence>
<dbReference type="CDD" id="cd02440">
    <property type="entry name" value="AdoMet_MTases"/>
    <property type="match status" value="1"/>
</dbReference>